<reference evidence="2" key="1">
    <citation type="submission" date="2023-06" db="EMBL/GenBank/DDBJ databases">
        <title>Male Hemibagrus guttatus genome.</title>
        <authorList>
            <person name="Bian C."/>
        </authorList>
    </citation>
    <scope>NUCLEOTIDE SEQUENCE</scope>
    <source>
        <strain evidence="2">Male_cb2023</strain>
        <tissue evidence="2">Muscle</tissue>
    </source>
</reference>
<feature type="region of interest" description="Disordered" evidence="1">
    <location>
        <begin position="191"/>
        <end position="314"/>
    </location>
</feature>
<proteinExistence type="predicted"/>
<evidence type="ECO:0000256" key="1">
    <source>
        <dbReference type="SAM" id="MobiDB-lite"/>
    </source>
</evidence>
<evidence type="ECO:0000313" key="3">
    <source>
        <dbReference type="Proteomes" id="UP001274896"/>
    </source>
</evidence>
<protein>
    <submittedName>
        <fullName evidence="2">Uncharacterized protein</fullName>
    </submittedName>
</protein>
<accession>A0AAE0V7V9</accession>
<gene>
    <name evidence="2" type="ORF">QTP70_000572</name>
</gene>
<dbReference type="PANTHER" id="PTHR47510">
    <property type="entry name" value="REVERSE TRANSCRIPTASE DOMAIN-CONTAINING PROTEIN"/>
    <property type="match status" value="1"/>
</dbReference>
<feature type="compositionally biased region" description="Basic and acidic residues" evidence="1">
    <location>
        <begin position="191"/>
        <end position="204"/>
    </location>
</feature>
<feature type="compositionally biased region" description="Polar residues" evidence="1">
    <location>
        <begin position="265"/>
        <end position="299"/>
    </location>
</feature>
<dbReference type="AlphaFoldDB" id="A0AAE0V7V9"/>
<evidence type="ECO:0000313" key="2">
    <source>
        <dbReference type="EMBL" id="KAK3547907.1"/>
    </source>
</evidence>
<dbReference type="Proteomes" id="UP001274896">
    <property type="component" value="Unassembled WGS sequence"/>
</dbReference>
<name>A0AAE0V7V9_9TELE</name>
<keyword evidence="3" id="KW-1185">Reference proteome</keyword>
<comment type="caution">
    <text evidence="2">The sequence shown here is derived from an EMBL/GenBank/DDBJ whole genome shotgun (WGS) entry which is preliminary data.</text>
</comment>
<dbReference type="EMBL" id="JAUCMX010000004">
    <property type="protein sequence ID" value="KAK3547907.1"/>
    <property type="molecule type" value="Genomic_DNA"/>
</dbReference>
<organism evidence="2 3">
    <name type="scientific">Hemibagrus guttatus</name>
    <dbReference type="NCBI Taxonomy" id="175788"/>
    <lineage>
        <taxon>Eukaryota</taxon>
        <taxon>Metazoa</taxon>
        <taxon>Chordata</taxon>
        <taxon>Craniata</taxon>
        <taxon>Vertebrata</taxon>
        <taxon>Euteleostomi</taxon>
        <taxon>Actinopterygii</taxon>
        <taxon>Neopterygii</taxon>
        <taxon>Teleostei</taxon>
        <taxon>Ostariophysi</taxon>
        <taxon>Siluriformes</taxon>
        <taxon>Bagridae</taxon>
        <taxon>Hemibagrus</taxon>
    </lineage>
</organism>
<dbReference type="PANTHER" id="PTHR47510:SF3">
    <property type="entry name" value="ENDO_EXONUCLEASE_PHOSPHATASE DOMAIN-CONTAINING PROTEIN"/>
    <property type="match status" value="1"/>
</dbReference>
<sequence>MAVVVNPGLDRSGEKHRLQVRGQAYSNAWRELKKGVTEAKQRYQQQIGGHFVNNNPHSMWKGIKTITDYKSSTPLTSHDATLPDALNEFFAPFDNQTSQMDTQTTSLPRDELVIILKSHQVRSTMRKIDITKAAGPDRVPGHTLKSCADQPAGVFTNIFNLSLQQALVPTCLKSTIIVRVPKKQQVVQLVKKERAQGGNKKSEGPGKASGGSEEQGEAGEGSEDHGEVSGGSEEQGEASGGSDGHGGKARGSQTTSTAEQKHRATSTAEQEGRATSTADQQCRATSTAEQQSRATSPTRSRAERRPQPGWAENP</sequence>